<dbReference type="InterPro" id="IPR050130">
    <property type="entry name" value="ClpA_ClpB"/>
</dbReference>
<dbReference type="InterPro" id="IPR003593">
    <property type="entry name" value="AAA+_ATPase"/>
</dbReference>
<keyword evidence="3" id="KW-0143">Chaperone</keyword>
<evidence type="ECO:0000313" key="7">
    <source>
        <dbReference type="Proteomes" id="UP001139319"/>
    </source>
</evidence>
<organism evidence="6 7">
    <name type="scientific">Gilvimarinus xylanilyticus</name>
    <dbReference type="NCBI Taxonomy" id="2944139"/>
    <lineage>
        <taxon>Bacteria</taxon>
        <taxon>Pseudomonadati</taxon>
        <taxon>Pseudomonadota</taxon>
        <taxon>Gammaproteobacteria</taxon>
        <taxon>Cellvibrionales</taxon>
        <taxon>Cellvibrionaceae</taxon>
        <taxon>Gilvimarinus</taxon>
    </lineage>
</organism>
<dbReference type="AlphaFoldDB" id="A0A9X2KSC6"/>
<dbReference type="EMBL" id="JAMFTH010000001">
    <property type="protein sequence ID" value="MCP8897972.1"/>
    <property type="molecule type" value="Genomic_DNA"/>
</dbReference>
<protein>
    <submittedName>
        <fullName evidence="6">AAA family ATPase</fullName>
    </submittedName>
</protein>
<keyword evidence="1" id="KW-0547">Nucleotide-binding</keyword>
<name>A0A9X2KSC6_9GAMM</name>
<dbReference type="GO" id="GO:0016887">
    <property type="term" value="F:ATP hydrolysis activity"/>
    <property type="evidence" value="ECO:0007669"/>
    <property type="project" value="InterPro"/>
</dbReference>
<reference evidence="6" key="1">
    <citation type="submission" date="2022-05" db="EMBL/GenBank/DDBJ databases">
        <authorList>
            <person name="Sun H.-N."/>
        </authorList>
    </citation>
    <scope>NUCLEOTIDE SEQUENCE</scope>
    <source>
        <strain evidence="6">HB14</strain>
    </source>
</reference>
<evidence type="ECO:0000256" key="1">
    <source>
        <dbReference type="ARBA" id="ARBA00022741"/>
    </source>
</evidence>
<sequence length="352" mass="38499">MVFINQRLADNERQTSAKMSDALAAGSQDIAFPSRFRFDLTAGRDYLHANLVGQPQVSKALCSALAVVKADIADNSRPLWAALLAGPTGVGKTSSVKLLAKVLTGSEQNVCRIDMNTLSQSHYAAALSGAPPGYVGSKEGVSLFDEALIKGDFSTPGIVLFDEIEKASDEVIQALLNVLEEGRLTLTGAGKTLDFRNSLIFFTTNLGSTAHPIWLDRLGLTRKKSDSDAKAITRAVESFFTPEFYNRLDAVLVYRPLSAESAEDILGLELEKLNRRLAKKSVQLDLTDRARREIIRLGFDGRYGARAVRRIVREHLEAPLAVFLLSETFSPSEQDQLKLKAVWDGEAINITT</sequence>
<dbReference type="SMART" id="SM01086">
    <property type="entry name" value="ClpB_D2-small"/>
    <property type="match status" value="1"/>
</dbReference>
<evidence type="ECO:0000256" key="3">
    <source>
        <dbReference type="ARBA" id="ARBA00023186"/>
    </source>
</evidence>
<comment type="caution">
    <text evidence="6">The sequence shown here is derived from an EMBL/GenBank/DDBJ whole genome shotgun (WGS) entry which is preliminary data.</text>
</comment>
<dbReference type="InterPro" id="IPR019489">
    <property type="entry name" value="Clp_ATPase_C"/>
</dbReference>
<proteinExistence type="predicted"/>
<dbReference type="PANTHER" id="PTHR11638">
    <property type="entry name" value="ATP-DEPENDENT CLP PROTEASE"/>
    <property type="match status" value="1"/>
</dbReference>
<dbReference type="Pfam" id="PF10431">
    <property type="entry name" value="ClpB_D2-small"/>
    <property type="match status" value="1"/>
</dbReference>
<accession>A0A9X2KSC6</accession>
<feature type="domain" description="Clp ATPase C-terminal" evidence="5">
    <location>
        <begin position="257"/>
        <end position="339"/>
    </location>
</feature>
<keyword evidence="7" id="KW-1185">Reference proteome</keyword>
<evidence type="ECO:0000313" key="6">
    <source>
        <dbReference type="EMBL" id="MCP8897972.1"/>
    </source>
</evidence>
<feature type="domain" description="AAA+ ATPase" evidence="4">
    <location>
        <begin position="78"/>
        <end position="237"/>
    </location>
</feature>
<dbReference type="Pfam" id="PF07724">
    <property type="entry name" value="AAA_2"/>
    <property type="match status" value="1"/>
</dbReference>
<dbReference type="SMART" id="SM00382">
    <property type="entry name" value="AAA"/>
    <property type="match status" value="1"/>
</dbReference>
<dbReference type="Gene3D" id="1.10.8.60">
    <property type="match status" value="1"/>
</dbReference>
<dbReference type="GO" id="GO:0005737">
    <property type="term" value="C:cytoplasm"/>
    <property type="evidence" value="ECO:0007669"/>
    <property type="project" value="TreeGrafter"/>
</dbReference>
<dbReference type="GO" id="GO:0005524">
    <property type="term" value="F:ATP binding"/>
    <property type="evidence" value="ECO:0007669"/>
    <property type="project" value="UniProtKB-KW"/>
</dbReference>
<gene>
    <name evidence="6" type="ORF">M6D89_01515</name>
</gene>
<dbReference type="PRINTS" id="PR00300">
    <property type="entry name" value="CLPPROTEASEA"/>
</dbReference>
<dbReference type="InterPro" id="IPR001270">
    <property type="entry name" value="ClpA/B"/>
</dbReference>
<dbReference type="RefSeq" id="WP_253966267.1">
    <property type="nucleotide sequence ID" value="NZ_JAMFTH010000001.1"/>
</dbReference>
<reference evidence="6" key="2">
    <citation type="submission" date="2023-01" db="EMBL/GenBank/DDBJ databases">
        <title>Gilvimarinus xylanilyticus HB14 isolated from Caulerpa lentillifera aquaculture base in Hainan, China.</title>
        <authorList>
            <person name="Zhang Y.-J."/>
        </authorList>
    </citation>
    <scope>NUCLEOTIDE SEQUENCE</scope>
    <source>
        <strain evidence="6">HB14</strain>
    </source>
</reference>
<dbReference type="CDD" id="cd19499">
    <property type="entry name" value="RecA-like_ClpB_Hsp104-like"/>
    <property type="match status" value="1"/>
</dbReference>
<dbReference type="GO" id="GO:0034605">
    <property type="term" value="P:cellular response to heat"/>
    <property type="evidence" value="ECO:0007669"/>
    <property type="project" value="TreeGrafter"/>
</dbReference>
<evidence type="ECO:0000256" key="2">
    <source>
        <dbReference type="ARBA" id="ARBA00022840"/>
    </source>
</evidence>
<dbReference type="Gene3D" id="3.40.50.300">
    <property type="entry name" value="P-loop containing nucleotide triphosphate hydrolases"/>
    <property type="match status" value="1"/>
</dbReference>
<dbReference type="SUPFAM" id="SSF52540">
    <property type="entry name" value="P-loop containing nucleoside triphosphate hydrolases"/>
    <property type="match status" value="1"/>
</dbReference>
<dbReference type="InterPro" id="IPR003959">
    <property type="entry name" value="ATPase_AAA_core"/>
</dbReference>
<dbReference type="Proteomes" id="UP001139319">
    <property type="component" value="Unassembled WGS sequence"/>
</dbReference>
<dbReference type="PANTHER" id="PTHR11638:SF18">
    <property type="entry name" value="HEAT SHOCK PROTEIN 104"/>
    <property type="match status" value="1"/>
</dbReference>
<keyword evidence="2" id="KW-0067">ATP-binding</keyword>
<evidence type="ECO:0000259" key="4">
    <source>
        <dbReference type="SMART" id="SM00382"/>
    </source>
</evidence>
<evidence type="ECO:0000259" key="5">
    <source>
        <dbReference type="SMART" id="SM01086"/>
    </source>
</evidence>
<dbReference type="InterPro" id="IPR027417">
    <property type="entry name" value="P-loop_NTPase"/>
</dbReference>